<proteinExistence type="predicted"/>
<reference evidence="2 3" key="1">
    <citation type="submission" date="2015-09" db="EMBL/GenBank/DDBJ databases">
        <title>Draft genome of the parasitic nematode Teladorsagia circumcincta isolate WARC Sus (inbred).</title>
        <authorList>
            <person name="Mitreva M."/>
        </authorList>
    </citation>
    <scope>NUCLEOTIDE SEQUENCE [LARGE SCALE GENOMIC DNA]</scope>
    <source>
        <strain evidence="2 3">S</strain>
    </source>
</reference>
<feature type="region of interest" description="Disordered" evidence="1">
    <location>
        <begin position="185"/>
        <end position="224"/>
    </location>
</feature>
<accession>A0A2G9V7R4</accession>
<evidence type="ECO:0000313" key="3">
    <source>
        <dbReference type="Proteomes" id="UP000230423"/>
    </source>
</evidence>
<gene>
    <name evidence="2" type="ORF">TELCIR_00062</name>
</gene>
<sequence length="224" mass="25204">MSPLASSTVVAKAKKKRKRRLLEDTFYHDLDSAENCSVLNRTCLTEGTSPVSSSVLSYKTTKKKKKKVSQKVILMGNIFFLFGRFRIFRESRPKIFSRQTSILSSDNGDRHSSPEQFSSAENCQLSVGSAIDQSIGSVKKKRKLNLEKTSSMDLSYQSAAGISWQRLSTDESCFKTPKKLKRKIGEETDDSFVKRRPHDDADAGSDGKVRKKKKKKKPLCDIPV</sequence>
<keyword evidence="3" id="KW-1185">Reference proteome</keyword>
<organism evidence="2 3">
    <name type="scientific">Teladorsagia circumcincta</name>
    <name type="common">Brown stomach worm</name>
    <name type="synonym">Ostertagia circumcincta</name>
    <dbReference type="NCBI Taxonomy" id="45464"/>
    <lineage>
        <taxon>Eukaryota</taxon>
        <taxon>Metazoa</taxon>
        <taxon>Ecdysozoa</taxon>
        <taxon>Nematoda</taxon>
        <taxon>Chromadorea</taxon>
        <taxon>Rhabditida</taxon>
        <taxon>Rhabditina</taxon>
        <taxon>Rhabditomorpha</taxon>
        <taxon>Strongyloidea</taxon>
        <taxon>Trichostrongylidae</taxon>
        <taxon>Teladorsagia</taxon>
    </lineage>
</organism>
<evidence type="ECO:0000313" key="2">
    <source>
        <dbReference type="EMBL" id="PIO77800.1"/>
    </source>
</evidence>
<name>A0A2G9V7R4_TELCI</name>
<protein>
    <submittedName>
        <fullName evidence="2">Uncharacterized protein</fullName>
    </submittedName>
</protein>
<evidence type="ECO:0000256" key="1">
    <source>
        <dbReference type="SAM" id="MobiDB-lite"/>
    </source>
</evidence>
<feature type="compositionally biased region" description="Basic and acidic residues" evidence="1">
    <location>
        <begin position="185"/>
        <end position="208"/>
    </location>
</feature>
<dbReference type="EMBL" id="KZ344986">
    <property type="protein sequence ID" value="PIO77800.1"/>
    <property type="molecule type" value="Genomic_DNA"/>
</dbReference>
<dbReference type="AlphaFoldDB" id="A0A2G9V7R4"/>
<dbReference type="Proteomes" id="UP000230423">
    <property type="component" value="Unassembled WGS sequence"/>
</dbReference>